<reference evidence="2" key="1">
    <citation type="submission" date="2023-05" db="EMBL/GenBank/DDBJ databases">
        <title>Nepenthes gracilis genome sequencing.</title>
        <authorList>
            <person name="Fukushima K."/>
        </authorList>
    </citation>
    <scope>NUCLEOTIDE SEQUENCE</scope>
    <source>
        <strain evidence="2">SING2019-196</strain>
    </source>
</reference>
<evidence type="ECO:0000313" key="2">
    <source>
        <dbReference type="EMBL" id="GMH09875.1"/>
    </source>
</evidence>
<organism evidence="2 3">
    <name type="scientific">Nepenthes gracilis</name>
    <name type="common">Slender pitcher plant</name>
    <dbReference type="NCBI Taxonomy" id="150966"/>
    <lineage>
        <taxon>Eukaryota</taxon>
        <taxon>Viridiplantae</taxon>
        <taxon>Streptophyta</taxon>
        <taxon>Embryophyta</taxon>
        <taxon>Tracheophyta</taxon>
        <taxon>Spermatophyta</taxon>
        <taxon>Magnoliopsida</taxon>
        <taxon>eudicotyledons</taxon>
        <taxon>Gunneridae</taxon>
        <taxon>Pentapetalae</taxon>
        <taxon>Caryophyllales</taxon>
        <taxon>Nepenthaceae</taxon>
        <taxon>Nepenthes</taxon>
    </lineage>
</organism>
<feature type="compositionally biased region" description="Basic residues" evidence="1">
    <location>
        <begin position="109"/>
        <end position="120"/>
    </location>
</feature>
<proteinExistence type="predicted"/>
<feature type="region of interest" description="Disordered" evidence="1">
    <location>
        <begin position="109"/>
        <end position="157"/>
    </location>
</feature>
<evidence type="ECO:0000313" key="3">
    <source>
        <dbReference type="Proteomes" id="UP001279734"/>
    </source>
</evidence>
<gene>
    <name evidence="2" type="ORF">Nepgr_011716</name>
</gene>
<dbReference type="EMBL" id="BSYO01000009">
    <property type="protein sequence ID" value="GMH09875.1"/>
    <property type="molecule type" value="Genomic_DNA"/>
</dbReference>
<feature type="compositionally biased region" description="Basic and acidic residues" evidence="1">
    <location>
        <begin position="141"/>
        <end position="157"/>
    </location>
</feature>
<protein>
    <submittedName>
        <fullName evidence="2">Uncharacterized protein</fullName>
    </submittedName>
</protein>
<evidence type="ECO:0000256" key="1">
    <source>
        <dbReference type="SAM" id="MobiDB-lite"/>
    </source>
</evidence>
<keyword evidence="3" id="KW-1185">Reference proteome</keyword>
<dbReference type="Proteomes" id="UP001279734">
    <property type="component" value="Unassembled WGS sequence"/>
</dbReference>
<dbReference type="AlphaFoldDB" id="A0AAD3SEK6"/>
<sequence>MINNRVEEREDANDLVKMFQGAINSLRKEIEEFHGLVMGKLCLLHKINVVQAYLMACKVAIENGAIGNNMRKVKVSKPPKYVGGARIEVVKCTRSCFEHHGKVIIKFQHNKKKDKSKKGGSNKCGGDKTHYKRSKPPTYEDQSKEKEKGKSSIEGNKKQWKFKQPECFLCGDEL</sequence>
<comment type="caution">
    <text evidence="2">The sequence shown here is derived from an EMBL/GenBank/DDBJ whole genome shotgun (WGS) entry which is preliminary data.</text>
</comment>
<accession>A0AAD3SEK6</accession>
<name>A0AAD3SEK6_NEPGR</name>